<feature type="compositionally biased region" description="Low complexity" evidence="6">
    <location>
        <begin position="584"/>
        <end position="614"/>
    </location>
</feature>
<comment type="similarity">
    <text evidence="2">Belongs to the NGG1 family.</text>
</comment>
<feature type="compositionally biased region" description="Polar residues" evidence="6">
    <location>
        <begin position="30"/>
        <end position="45"/>
    </location>
</feature>
<evidence type="ECO:0000256" key="1">
    <source>
        <dbReference type="ARBA" id="ARBA00004123"/>
    </source>
</evidence>
<feature type="compositionally biased region" description="Low complexity" evidence="6">
    <location>
        <begin position="113"/>
        <end position="127"/>
    </location>
</feature>
<keyword evidence="7" id="KW-0808">Transferase</keyword>
<feature type="compositionally biased region" description="Low complexity" evidence="6">
    <location>
        <begin position="299"/>
        <end position="324"/>
    </location>
</feature>
<comment type="subcellular location">
    <subcellularLocation>
        <location evidence="1">Nucleus</location>
    </subcellularLocation>
</comment>
<keyword evidence="3" id="KW-0805">Transcription regulation</keyword>
<reference evidence="7 8" key="1">
    <citation type="submission" date="2016-07" db="EMBL/GenBank/DDBJ databases">
        <title>Pervasive Adenine N6-methylation of Active Genes in Fungi.</title>
        <authorList>
            <consortium name="DOE Joint Genome Institute"/>
            <person name="Mondo S.J."/>
            <person name="Dannebaum R.O."/>
            <person name="Kuo R.C."/>
            <person name="Labutti K."/>
            <person name="Haridas S."/>
            <person name="Kuo A."/>
            <person name="Salamov A."/>
            <person name="Ahrendt S.R."/>
            <person name="Lipzen A."/>
            <person name="Sullivan W."/>
            <person name="Andreopoulos W.B."/>
            <person name="Clum A."/>
            <person name="Lindquist E."/>
            <person name="Daum C."/>
            <person name="Ramamoorthy G.K."/>
            <person name="Gryganskyi A."/>
            <person name="Culley D."/>
            <person name="Magnuson J.K."/>
            <person name="James T.Y."/>
            <person name="O'Malley M.A."/>
            <person name="Stajich J.E."/>
            <person name="Spatafora J.W."/>
            <person name="Visel A."/>
            <person name="Grigoriev I.V."/>
        </authorList>
    </citation>
    <scope>NUCLEOTIDE SEQUENCE [LARGE SCALE GENOMIC DNA]</scope>
    <source>
        <strain evidence="7 8">NRRL 2496</strain>
    </source>
</reference>
<feature type="compositionally biased region" description="Polar residues" evidence="6">
    <location>
        <begin position="173"/>
        <end position="182"/>
    </location>
</feature>
<feature type="region of interest" description="Disordered" evidence="6">
    <location>
        <begin position="111"/>
        <end position="229"/>
    </location>
</feature>
<keyword evidence="8" id="KW-1185">Reference proteome</keyword>
<dbReference type="Pfam" id="PF10198">
    <property type="entry name" value="Ada3"/>
    <property type="match status" value="1"/>
</dbReference>
<dbReference type="OMA" id="HYLEAWA"/>
<feature type="region of interest" description="Disordered" evidence="6">
    <location>
        <begin position="570"/>
        <end position="622"/>
    </location>
</feature>
<accession>A0A1X2H9W5</accession>
<feature type="compositionally biased region" description="Basic residues" evidence="6">
    <location>
        <begin position="211"/>
        <end position="225"/>
    </location>
</feature>
<comment type="caution">
    <text evidence="7">The sequence shown here is derived from an EMBL/GenBank/DDBJ whole genome shotgun (WGS) entry which is preliminary data.</text>
</comment>
<dbReference type="STRING" id="13706.A0A1X2H9W5"/>
<proteinExistence type="inferred from homology"/>
<feature type="region of interest" description="Disordered" evidence="6">
    <location>
        <begin position="518"/>
        <end position="538"/>
    </location>
</feature>
<evidence type="ECO:0000256" key="2">
    <source>
        <dbReference type="ARBA" id="ARBA00005330"/>
    </source>
</evidence>
<dbReference type="GO" id="GO:0016740">
    <property type="term" value="F:transferase activity"/>
    <property type="evidence" value="ECO:0007669"/>
    <property type="project" value="UniProtKB-KW"/>
</dbReference>
<dbReference type="GO" id="GO:0005634">
    <property type="term" value="C:nucleus"/>
    <property type="evidence" value="ECO:0007669"/>
    <property type="project" value="UniProtKB-SubCell"/>
</dbReference>
<evidence type="ECO:0000256" key="4">
    <source>
        <dbReference type="ARBA" id="ARBA00023163"/>
    </source>
</evidence>
<dbReference type="EMBL" id="MCGN01000006">
    <property type="protein sequence ID" value="ORY95471.1"/>
    <property type="molecule type" value="Genomic_DNA"/>
</dbReference>
<dbReference type="FunCoup" id="A0A1X2H9W5">
    <property type="interactions" value="37"/>
</dbReference>
<protein>
    <submittedName>
        <fullName evidence="7">Histone acetyltransferases subunit 3-domain-containing protein</fullName>
    </submittedName>
</protein>
<dbReference type="InterPro" id="IPR019340">
    <property type="entry name" value="Histone_AcTrfase_su3"/>
</dbReference>
<dbReference type="PANTHER" id="PTHR13556:SF2">
    <property type="entry name" value="TRANSCRIPTIONAL ADAPTER 3"/>
    <property type="match status" value="1"/>
</dbReference>
<evidence type="ECO:0000256" key="6">
    <source>
        <dbReference type="SAM" id="MobiDB-lite"/>
    </source>
</evidence>
<dbReference type="GO" id="GO:0000124">
    <property type="term" value="C:SAGA complex"/>
    <property type="evidence" value="ECO:0007669"/>
    <property type="project" value="TreeGrafter"/>
</dbReference>
<evidence type="ECO:0000313" key="7">
    <source>
        <dbReference type="EMBL" id="ORY95471.1"/>
    </source>
</evidence>
<dbReference type="GO" id="GO:0006357">
    <property type="term" value="P:regulation of transcription by RNA polymerase II"/>
    <property type="evidence" value="ECO:0007669"/>
    <property type="project" value="TreeGrafter"/>
</dbReference>
<feature type="region of interest" description="Disordered" evidence="6">
    <location>
        <begin position="299"/>
        <end position="327"/>
    </location>
</feature>
<gene>
    <name evidence="7" type="ORF">BCR43DRAFT_493052</name>
</gene>
<keyword evidence="5" id="KW-0539">Nucleus</keyword>
<keyword evidence="4" id="KW-0804">Transcription</keyword>
<evidence type="ECO:0000256" key="5">
    <source>
        <dbReference type="ARBA" id="ARBA00023242"/>
    </source>
</evidence>
<sequence>MENNLTRQYGPPTPVSSATAAHARQPVPRNVNNGVPGSSPSINLPDTHDLSNIRTDLESLLPHTEARLMDLRHDLSQLERSVKIRDTGSGEKSGSSGKNVNTILEKMRVKQESSLSDDAASDILHSSSKSDRQAALETLKRRRRREDNGSSDEPLTSRSESPYPLTKMKKLDSSQPHISKSASPPPLHGNRNSPKISDNKKKKSGAAAKGNKGKHPKPKTSHKKTSQASDVDFVRVKPKDQVPVTSFWQAVEPYFRPLNEDDRKFLLEKGDNVTPYLIPPLGRLYHDVWADEDKGILGSPTTHTSTTNSPTAANAPNAPNARSSDVNGTDMSVAAPLPPPKAHYLQPGEIITDDYLLTEDLTCGTLTERLLSSLVLEDLMDPSALSMLKEEAAADEDDMDIDGSSISDGQSEGRTIMELSSDPTPEVVDFEERLKRELRYAGLFTDDDIDWNAREDDELCAEMRMLHRELREQVKANEFRKKRLLEVVDQQLQYEQYRHVLDTYDAQVEQCYMKRFRTQKSKKRKSGSGPKATLSENAVHAMEKRKAWIEALEPIFKSKNFVMPSRSIYEVEEEEASKDTSDTSRSPSQSQQVQSQQPQQQPQQQEEQGNPSSSTRLPSQVA</sequence>
<feature type="region of interest" description="Disordered" evidence="6">
    <location>
        <begin position="82"/>
        <end position="101"/>
    </location>
</feature>
<dbReference type="GO" id="GO:0003713">
    <property type="term" value="F:transcription coactivator activity"/>
    <property type="evidence" value="ECO:0007669"/>
    <property type="project" value="TreeGrafter"/>
</dbReference>
<organism evidence="7 8">
    <name type="scientific">Syncephalastrum racemosum</name>
    <name type="common">Filamentous fungus</name>
    <dbReference type="NCBI Taxonomy" id="13706"/>
    <lineage>
        <taxon>Eukaryota</taxon>
        <taxon>Fungi</taxon>
        <taxon>Fungi incertae sedis</taxon>
        <taxon>Mucoromycota</taxon>
        <taxon>Mucoromycotina</taxon>
        <taxon>Mucoromycetes</taxon>
        <taxon>Mucorales</taxon>
        <taxon>Syncephalastraceae</taxon>
        <taxon>Syncephalastrum</taxon>
    </lineage>
</organism>
<feature type="compositionally biased region" description="Polar residues" evidence="6">
    <location>
        <begin position="151"/>
        <end position="160"/>
    </location>
</feature>
<dbReference type="Proteomes" id="UP000242180">
    <property type="component" value="Unassembled WGS sequence"/>
</dbReference>
<evidence type="ECO:0000313" key="8">
    <source>
        <dbReference type="Proteomes" id="UP000242180"/>
    </source>
</evidence>
<dbReference type="AlphaFoldDB" id="A0A1X2H9W5"/>
<feature type="region of interest" description="Disordered" evidence="6">
    <location>
        <begin position="1"/>
        <end position="49"/>
    </location>
</feature>
<evidence type="ECO:0000256" key="3">
    <source>
        <dbReference type="ARBA" id="ARBA00023015"/>
    </source>
</evidence>
<name>A0A1X2H9W5_SYNRA</name>
<dbReference type="PANTHER" id="PTHR13556">
    <property type="entry name" value="TRANSCRIPTIONAL ADAPTER 3-RELATED"/>
    <property type="match status" value="1"/>
</dbReference>
<dbReference type="InParanoid" id="A0A1X2H9W5"/>
<dbReference type="OrthoDB" id="1232at2759"/>